<dbReference type="Proteomes" id="UP000053660">
    <property type="component" value="Unassembled WGS sequence"/>
</dbReference>
<evidence type="ECO:0000313" key="12">
    <source>
        <dbReference type="Proteomes" id="UP000053660"/>
    </source>
</evidence>
<keyword evidence="6 10" id="KW-0812">Transmembrane</keyword>
<feature type="transmembrane region" description="Helical" evidence="10">
    <location>
        <begin position="284"/>
        <end position="301"/>
    </location>
</feature>
<organism evidence="11 12">
    <name type="scientific">Oesophagostomum dentatum</name>
    <name type="common">Nodular worm</name>
    <dbReference type="NCBI Taxonomy" id="61180"/>
    <lineage>
        <taxon>Eukaryota</taxon>
        <taxon>Metazoa</taxon>
        <taxon>Ecdysozoa</taxon>
        <taxon>Nematoda</taxon>
        <taxon>Chromadorea</taxon>
        <taxon>Rhabditida</taxon>
        <taxon>Rhabditina</taxon>
        <taxon>Rhabditomorpha</taxon>
        <taxon>Strongyloidea</taxon>
        <taxon>Strongylidae</taxon>
        <taxon>Oesophagostomum</taxon>
    </lineage>
</organism>
<sequence length="335" mass="38346">MEITYHLPVREWYVNGTNNDLLYWGLDYPPLTAYHSYIMGFIAHNINPSWVSLHSSRGIESATHKIYMRLTAILPFHVLYVPVVLLFIFYEQSKELRTDSMAALTLLYPGLLAIDNAHFQYNSISLALFLLSFMLLTWQRRIFGSIAFVLALNYKQMELYHALPIFVFILSRCLKRPLLSNFLESVTALSKVAVAVLLSFGILWFPLILNGANVAIAALSRIFPFYRGLYEDKVASVWCAFSFVLRLNKRFSLETQVKISAASVLLAVMPSLLVLFMRPTVKKFKLSLLISSLCFFLFSFQVHEKSILLAAIPAMLLLPQYPVAVVWFLHITNTR</sequence>
<dbReference type="GO" id="GO:0042281">
    <property type="term" value="F:dolichyl pyrophosphate Man9GlcNAc2 alpha-1,3-glucosyltransferase activity"/>
    <property type="evidence" value="ECO:0007669"/>
    <property type="project" value="TreeGrafter"/>
</dbReference>
<feature type="transmembrane region" description="Helical" evidence="10">
    <location>
        <begin position="307"/>
        <end position="329"/>
    </location>
</feature>
<feature type="transmembrane region" description="Helical" evidence="10">
    <location>
        <begin position="192"/>
        <end position="218"/>
    </location>
</feature>
<evidence type="ECO:0000256" key="3">
    <source>
        <dbReference type="ARBA" id="ARBA00008715"/>
    </source>
</evidence>
<proteinExistence type="inferred from homology"/>
<keyword evidence="12" id="KW-1185">Reference proteome</keyword>
<accession>A0A0B1SF27</accession>
<feature type="transmembrane region" description="Helical" evidence="10">
    <location>
        <begin position="159"/>
        <end position="180"/>
    </location>
</feature>
<comment type="subcellular location">
    <subcellularLocation>
        <location evidence="1 10">Endoplasmic reticulum membrane</location>
        <topology evidence="1 10">Multi-pass membrane protein</topology>
    </subcellularLocation>
</comment>
<dbReference type="UniPathway" id="UPA00378"/>
<comment type="similarity">
    <text evidence="3 10">Belongs to the ALG6/ALG8 glucosyltransferase family.</text>
</comment>
<keyword evidence="9 10" id="KW-0472">Membrane</keyword>
<dbReference type="InterPro" id="IPR004856">
    <property type="entry name" value="Glyco_trans_ALG6/ALG8"/>
</dbReference>
<feature type="transmembrane region" description="Helical" evidence="10">
    <location>
        <begin position="66"/>
        <end position="90"/>
    </location>
</feature>
<dbReference type="EMBL" id="KN573018">
    <property type="protein sequence ID" value="KHJ83529.1"/>
    <property type="molecule type" value="Genomic_DNA"/>
</dbReference>
<dbReference type="EC" id="2.4.1.-" evidence="10"/>
<keyword evidence="4 10" id="KW-0328">Glycosyltransferase</keyword>
<comment type="caution">
    <text evidence="10">Lacks conserved residue(s) required for the propagation of feature annotation.</text>
</comment>
<keyword evidence="8 10" id="KW-1133">Transmembrane helix</keyword>
<protein>
    <recommendedName>
        <fullName evidence="10">Alpha-1,3-glucosyltransferase</fullName>
        <ecNumber evidence="10">2.4.1.-</ecNumber>
    </recommendedName>
</protein>
<evidence type="ECO:0000256" key="7">
    <source>
        <dbReference type="ARBA" id="ARBA00022824"/>
    </source>
</evidence>
<gene>
    <name evidence="11" type="ORF">OESDEN_16772</name>
</gene>
<reference evidence="11 12" key="1">
    <citation type="submission" date="2014-03" db="EMBL/GenBank/DDBJ databases">
        <title>Draft genome of the hookworm Oesophagostomum dentatum.</title>
        <authorList>
            <person name="Mitreva M."/>
        </authorList>
    </citation>
    <scope>NUCLEOTIDE SEQUENCE [LARGE SCALE GENOMIC DNA]</scope>
    <source>
        <strain evidence="11 12">OD-Hann</strain>
    </source>
</reference>
<dbReference type="PANTHER" id="PTHR12413:SF1">
    <property type="entry name" value="DOLICHYL PYROPHOSPHATE MAN9GLCNAC2 ALPHA-1,3-GLUCOSYLTRANSFERASE"/>
    <property type="match status" value="1"/>
</dbReference>
<dbReference type="GO" id="GO:0005789">
    <property type="term" value="C:endoplasmic reticulum membrane"/>
    <property type="evidence" value="ECO:0007669"/>
    <property type="project" value="UniProtKB-SubCell"/>
</dbReference>
<name>A0A0B1SF27_OESDE</name>
<evidence type="ECO:0000256" key="5">
    <source>
        <dbReference type="ARBA" id="ARBA00022679"/>
    </source>
</evidence>
<dbReference type="AlphaFoldDB" id="A0A0B1SF27"/>
<evidence type="ECO:0000256" key="4">
    <source>
        <dbReference type="ARBA" id="ARBA00022676"/>
    </source>
</evidence>
<evidence type="ECO:0000256" key="2">
    <source>
        <dbReference type="ARBA" id="ARBA00004922"/>
    </source>
</evidence>
<evidence type="ECO:0000256" key="6">
    <source>
        <dbReference type="ARBA" id="ARBA00022692"/>
    </source>
</evidence>
<dbReference type="Pfam" id="PF03155">
    <property type="entry name" value="Alg6_Alg8"/>
    <property type="match status" value="1"/>
</dbReference>
<dbReference type="PANTHER" id="PTHR12413">
    <property type="entry name" value="DOLICHYL GLYCOSYLTRANSFERASE"/>
    <property type="match status" value="1"/>
</dbReference>
<evidence type="ECO:0000313" key="11">
    <source>
        <dbReference type="EMBL" id="KHJ83529.1"/>
    </source>
</evidence>
<keyword evidence="7 10" id="KW-0256">Endoplasmic reticulum</keyword>
<keyword evidence="5 10" id="KW-0808">Transferase</keyword>
<evidence type="ECO:0000256" key="10">
    <source>
        <dbReference type="RuleBase" id="RU363110"/>
    </source>
</evidence>
<evidence type="ECO:0000256" key="8">
    <source>
        <dbReference type="ARBA" id="ARBA00022989"/>
    </source>
</evidence>
<comment type="pathway">
    <text evidence="2 10">Protein modification; protein glycosylation.</text>
</comment>
<feature type="transmembrane region" description="Helical" evidence="10">
    <location>
        <begin position="119"/>
        <end position="138"/>
    </location>
</feature>
<feature type="transmembrane region" description="Helical" evidence="10">
    <location>
        <begin position="259"/>
        <end position="277"/>
    </location>
</feature>
<evidence type="ECO:0000256" key="1">
    <source>
        <dbReference type="ARBA" id="ARBA00004477"/>
    </source>
</evidence>
<evidence type="ECO:0000256" key="9">
    <source>
        <dbReference type="ARBA" id="ARBA00023136"/>
    </source>
</evidence>
<dbReference type="OrthoDB" id="4983at2759"/>